<keyword evidence="6" id="KW-0808">Transferase</keyword>
<keyword evidence="10 14" id="KW-1133">Transmembrane helix</keyword>
<comment type="catalytic activity">
    <reaction evidence="13">
        <text>a di-trans,poly-cis-dolichyl beta-D-mannosyl phosphate + L-seryl-[protein] = 3-O-(alpha-D-mannosyl)-L-seryl-[protein] + a di-trans,poly-cis-dolichyl phosphate + H(+)</text>
        <dbReference type="Rhea" id="RHEA:17377"/>
        <dbReference type="Rhea" id="RHEA-COMP:9863"/>
        <dbReference type="Rhea" id="RHEA-COMP:13546"/>
        <dbReference type="Rhea" id="RHEA-COMP:19498"/>
        <dbReference type="Rhea" id="RHEA-COMP:19501"/>
        <dbReference type="ChEBI" id="CHEBI:15378"/>
        <dbReference type="ChEBI" id="CHEBI:29999"/>
        <dbReference type="ChEBI" id="CHEBI:57683"/>
        <dbReference type="ChEBI" id="CHEBI:58211"/>
        <dbReference type="ChEBI" id="CHEBI:137321"/>
        <dbReference type="EC" id="2.4.1.109"/>
    </reaction>
</comment>
<evidence type="ECO:0000259" key="15">
    <source>
        <dbReference type="PROSITE" id="PS50919"/>
    </source>
</evidence>
<comment type="pathway">
    <text evidence="2">Protein modification; protein glycosylation.</text>
</comment>
<evidence type="ECO:0000256" key="9">
    <source>
        <dbReference type="ARBA" id="ARBA00022824"/>
    </source>
</evidence>
<evidence type="ECO:0000256" key="8">
    <source>
        <dbReference type="ARBA" id="ARBA00022737"/>
    </source>
</evidence>
<dbReference type="OMA" id="NCHLNAP"/>
<organism evidence="16 17">
    <name type="scientific">Gadus morhua</name>
    <name type="common">Atlantic cod</name>
    <dbReference type="NCBI Taxonomy" id="8049"/>
    <lineage>
        <taxon>Eukaryota</taxon>
        <taxon>Metazoa</taxon>
        <taxon>Chordata</taxon>
        <taxon>Craniata</taxon>
        <taxon>Vertebrata</taxon>
        <taxon>Euteleostomi</taxon>
        <taxon>Actinopterygii</taxon>
        <taxon>Neopterygii</taxon>
        <taxon>Teleostei</taxon>
        <taxon>Neoteleostei</taxon>
        <taxon>Acanthomorphata</taxon>
        <taxon>Zeiogadaria</taxon>
        <taxon>Gadariae</taxon>
        <taxon>Gadiformes</taxon>
        <taxon>Gadoidei</taxon>
        <taxon>Gadidae</taxon>
        <taxon>Gadus</taxon>
    </lineage>
</organism>
<evidence type="ECO:0000256" key="5">
    <source>
        <dbReference type="ARBA" id="ARBA00022676"/>
    </source>
</evidence>
<gene>
    <name evidence="16" type="primary">pomt1</name>
</gene>
<dbReference type="Proteomes" id="UP000694546">
    <property type="component" value="Chromosome 6"/>
</dbReference>
<feature type="transmembrane region" description="Helical" evidence="14">
    <location>
        <begin position="12"/>
        <end position="30"/>
    </location>
</feature>
<comment type="catalytic activity">
    <reaction evidence="12">
        <text>a di-trans,poly-cis-dolichyl beta-D-mannosyl phosphate + L-threonyl-[protein] = 3-O-(alpha-D-mannosyl)-L-threonyl-[protein] + a di-trans,poly-cis-dolichyl phosphate + H(+)</text>
        <dbReference type="Rhea" id="RHEA:53396"/>
        <dbReference type="Rhea" id="RHEA-COMP:11060"/>
        <dbReference type="Rhea" id="RHEA-COMP:13547"/>
        <dbReference type="Rhea" id="RHEA-COMP:19498"/>
        <dbReference type="Rhea" id="RHEA-COMP:19501"/>
        <dbReference type="ChEBI" id="CHEBI:15378"/>
        <dbReference type="ChEBI" id="CHEBI:30013"/>
        <dbReference type="ChEBI" id="CHEBI:57683"/>
        <dbReference type="ChEBI" id="CHEBI:58211"/>
        <dbReference type="ChEBI" id="CHEBI:137323"/>
        <dbReference type="EC" id="2.4.1.109"/>
    </reaction>
</comment>
<evidence type="ECO:0000256" key="13">
    <source>
        <dbReference type="ARBA" id="ARBA00045102"/>
    </source>
</evidence>
<evidence type="ECO:0000256" key="4">
    <source>
        <dbReference type="ARBA" id="ARBA00012839"/>
    </source>
</evidence>
<dbReference type="AlphaFoldDB" id="A0A8C5CLH0"/>
<dbReference type="Gene3D" id="2.80.10.50">
    <property type="match status" value="1"/>
</dbReference>
<name>A0A8C5CLH0_GADMO</name>
<evidence type="ECO:0000256" key="12">
    <source>
        <dbReference type="ARBA" id="ARBA00045085"/>
    </source>
</evidence>
<reference evidence="16" key="1">
    <citation type="submission" date="2025-08" db="UniProtKB">
        <authorList>
            <consortium name="Ensembl"/>
        </authorList>
    </citation>
    <scope>IDENTIFICATION</scope>
</reference>
<evidence type="ECO:0000256" key="2">
    <source>
        <dbReference type="ARBA" id="ARBA00004922"/>
    </source>
</evidence>
<dbReference type="InterPro" id="IPR032421">
    <property type="entry name" value="PMT_4TMC"/>
</dbReference>
<comment type="similarity">
    <text evidence="3">Belongs to the glycosyltransferase 39 family.</text>
</comment>
<dbReference type="CDD" id="cd23281">
    <property type="entry name" value="beta-trefoil_MIR_POMT1"/>
    <property type="match status" value="1"/>
</dbReference>
<keyword evidence="8" id="KW-0677">Repeat</keyword>
<keyword evidence="11 14" id="KW-0472">Membrane</keyword>
<keyword evidence="5" id="KW-0328">Glycosyltransferase</keyword>
<dbReference type="InterPro" id="IPR027005">
    <property type="entry name" value="PMT-like"/>
</dbReference>
<evidence type="ECO:0000313" key="17">
    <source>
        <dbReference type="Proteomes" id="UP000694546"/>
    </source>
</evidence>
<feature type="transmembrane region" description="Helical" evidence="14">
    <location>
        <begin position="614"/>
        <end position="632"/>
    </location>
</feature>
<accession>A0A8C5CLH0</accession>
<feature type="transmembrane region" description="Helical" evidence="14">
    <location>
        <begin position="155"/>
        <end position="173"/>
    </location>
</feature>
<dbReference type="PANTHER" id="PTHR10050:SF51">
    <property type="entry name" value="PROTEIN O-MANNOSYL-TRANSFERASE 1"/>
    <property type="match status" value="1"/>
</dbReference>
<dbReference type="SUPFAM" id="SSF82109">
    <property type="entry name" value="MIR domain"/>
    <property type="match status" value="1"/>
</dbReference>
<dbReference type="GO" id="GO:0005789">
    <property type="term" value="C:endoplasmic reticulum membrane"/>
    <property type="evidence" value="ECO:0007669"/>
    <property type="project" value="UniProtKB-SubCell"/>
</dbReference>
<feature type="domain" description="MIR" evidence="15">
    <location>
        <begin position="367"/>
        <end position="424"/>
    </location>
</feature>
<feature type="transmembrane region" description="Helical" evidence="14">
    <location>
        <begin position="207"/>
        <end position="225"/>
    </location>
</feature>
<evidence type="ECO:0000313" key="16">
    <source>
        <dbReference type="Ensembl" id="ENSGMOP00000063496.1"/>
    </source>
</evidence>
<feature type="transmembrane region" description="Helical" evidence="14">
    <location>
        <begin position="104"/>
        <end position="124"/>
    </location>
</feature>
<evidence type="ECO:0000256" key="1">
    <source>
        <dbReference type="ARBA" id="ARBA00004477"/>
    </source>
</evidence>
<dbReference type="PANTHER" id="PTHR10050">
    <property type="entry name" value="DOLICHYL-PHOSPHATE-MANNOSE--PROTEIN MANNOSYLTRANSFERASE"/>
    <property type="match status" value="1"/>
</dbReference>
<keyword evidence="7 14" id="KW-0812">Transmembrane</keyword>
<feature type="domain" description="MIR" evidence="15">
    <location>
        <begin position="293"/>
        <end position="356"/>
    </location>
</feature>
<keyword evidence="9" id="KW-0256">Endoplasmic reticulum</keyword>
<evidence type="ECO:0000256" key="11">
    <source>
        <dbReference type="ARBA" id="ARBA00023136"/>
    </source>
</evidence>
<feature type="transmembrane region" description="Helical" evidence="14">
    <location>
        <begin position="237"/>
        <end position="260"/>
    </location>
</feature>
<keyword evidence="17" id="KW-1185">Reference proteome</keyword>
<evidence type="ECO:0000256" key="6">
    <source>
        <dbReference type="ARBA" id="ARBA00022679"/>
    </source>
</evidence>
<protein>
    <recommendedName>
        <fullName evidence="4">dolichyl-phosphate-mannose--protein mannosyltransferase</fullName>
        <ecNumber evidence="4">2.4.1.109</ecNumber>
    </recommendedName>
</protein>
<dbReference type="PROSITE" id="PS50919">
    <property type="entry name" value="MIR"/>
    <property type="match status" value="3"/>
</dbReference>
<dbReference type="SMART" id="SM00472">
    <property type="entry name" value="MIR"/>
    <property type="match status" value="3"/>
</dbReference>
<feature type="transmembrane region" description="Helical" evidence="14">
    <location>
        <begin position="572"/>
        <end position="594"/>
    </location>
</feature>
<dbReference type="GeneTree" id="ENSGT00940000158049"/>
<evidence type="ECO:0000256" key="10">
    <source>
        <dbReference type="ARBA" id="ARBA00022989"/>
    </source>
</evidence>
<dbReference type="Pfam" id="PF02366">
    <property type="entry name" value="PMT"/>
    <property type="match status" value="1"/>
</dbReference>
<evidence type="ECO:0000256" key="7">
    <source>
        <dbReference type="ARBA" id="ARBA00022692"/>
    </source>
</evidence>
<dbReference type="InterPro" id="IPR003342">
    <property type="entry name" value="ArnT-like_N"/>
</dbReference>
<dbReference type="UniPathway" id="UPA00378"/>
<feature type="transmembrane region" description="Helical" evidence="14">
    <location>
        <begin position="185"/>
        <end position="201"/>
    </location>
</feature>
<dbReference type="Ensembl" id="ENSGMOT00000028077.1">
    <property type="protein sequence ID" value="ENSGMOP00000063496.1"/>
    <property type="gene ID" value="ENSGMOG00000005120.2"/>
</dbReference>
<evidence type="ECO:0000256" key="3">
    <source>
        <dbReference type="ARBA" id="ARBA00007222"/>
    </source>
</evidence>
<dbReference type="InterPro" id="IPR016093">
    <property type="entry name" value="MIR_motif"/>
</dbReference>
<proteinExistence type="inferred from homology"/>
<comment type="subcellular location">
    <subcellularLocation>
        <location evidence="1">Endoplasmic reticulum membrane</location>
        <topology evidence="1">Multi-pass membrane protein</topology>
    </subcellularLocation>
</comment>
<reference evidence="16" key="2">
    <citation type="submission" date="2025-09" db="UniProtKB">
        <authorList>
            <consortium name="Ensembl"/>
        </authorList>
    </citation>
    <scope>IDENTIFICATION</scope>
</reference>
<dbReference type="InterPro" id="IPR036300">
    <property type="entry name" value="MIR_dom_sf"/>
</dbReference>
<evidence type="ECO:0000256" key="14">
    <source>
        <dbReference type="SAM" id="Phobius"/>
    </source>
</evidence>
<feature type="domain" description="MIR" evidence="15">
    <location>
        <begin position="429"/>
        <end position="488"/>
    </location>
</feature>
<dbReference type="GO" id="GO:0004169">
    <property type="term" value="F:dolichyl-phosphate-mannose-protein mannosyltransferase activity"/>
    <property type="evidence" value="ECO:0007669"/>
    <property type="project" value="UniProtKB-EC"/>
</dbReference>
<dbReference type="Pfam" id="PF02815">
    <property type="entry name" value="MIR"/>
    <property type="match status" value="1"/>
</dbReference>
<sequence>MLGLSSLKFPPVVKTEINLVLVLVTVLGFWTRLRNLSYPRAVVFDEVYYGQFVSLYMKRVFFVDESGPPLGHMILAFGAYLGGFDGNFPWNRIGAEYPSSMSVWGLRLLPAVCGALCVPLAYLLQLELGSSHYAALGASLLILMENSLIVQSRFMLLESVLIFFQLLSFFSYWRFYNASNSCSRYLWLIVAASSCAGAVGVKYVGVFTYLLLLGIASVHTWQLIGQRAVSHVMFVECGCRVVCLVVLPVLLYVFCFYVHLTVLRHSGPHDQLMSSAFQASLEGGLSRITRGQPLEVAYGSQVTLRSSASQTIPCWLHSHKANYPIRYEDGRGSSHQQQVTCYPFKDVNNWWIIKDPGRQELVVNTPPRPVRHGDVIQLLHGMTSRFLNSHDVAAPMSPHAQEVSGYIDFNVSMVMQNLWRVDISNREAESEVWKTIVSDVRLVHVNTSAALKLSGGTLPEWGFGQLEVVADRVSRAHHSSLVWNVEEHRYGTSHEQKEREVELHSPTHIDVHPNISFLSKFIELQRKMLTVKQEESEHKYSSCPLEWISMTTNIVYWLHHSTNAQIHLIGNLVSWGMANLSLAAYQLLALWYLLRRRRAIRDITEASWCQFQRVGVVCVGGWLVNFLPFFLMENTLFLYHYLPAYTFLLQLLPAVLEHAHTHLLSGKSQHRAGCVSAFAGLCSVYLCYKSFSPLTYGSPELSANQLQALRWQPSWDILYRRP</sequence>
<dbReference type="EC" id="2.4.1.109" evidence="4"/>
<dbReference type="Pfam" id="PF16192">
    <property type="entry name" value="PMT_4TMC"/>
    <property type="match status" value="1"/>
</dbReference>